<dbReference type="InterPro" id="IPR031359">
    <property type="entry name" value="NACHT_N"/>
</dbReference>
<sequence>MPFSNLKNHRPLKWVRKNLKKPKDASDVPPKNTNNVTPNDTSNVPQPSGTNASVEPEDNSEEITTATQTEDLWTKATQRLAQDKKMALILKEARQIVADSGLELGSHGTVDQQLQGSLNAKVEELKQQELVIQIDDHYIKVREKLVRAIQNVVVLKDAVNMASAASPPVAIACAGITVSLLLFIRAADQEDSLLNGLEKTSELIPRLRMMEDLYLHSDADVHDDFTEKFKDGLVLLYCKVLEFQARALCFLQKNSLSRMAKNMFNEKWDVLIESITSQETEAQNFTRLFDAAERKRDREMISQNFAKALAKHRLQQTSTDRDLKVNQFIKILYTCPYRDRKDRVDNRIPGTSSYGFQQIRDVETEPSLLSDSVLAQYDKEGEAIAKSFRTLWDILKSITTSSDFDQIICVVDALDECQEDERKQLVEAITDLYARGNNNHNLKFLLTSRPYQRIREEFRVLEDQMPTIHLSGEGEAEVKEISREIDLVIAKRVHNISIRKQLEKHEQDFLREKLTEMPHRTYLWAALTLDYIQALDGFTKGKIRETVHSIPDTVDDAYDKILSKSKDQSKAKRLLHIVLAAEKPLSVEELSLAMAIQREGQPHDDILESTEPAKRFKSTLRNICGLILVVVDNRVYLLHQTVKEFLVRKSSDADESVISSNWARAFPAAESNKFLAEICVWYLDTLSKWDLDAALIRFLDSPPKEFNYARTQFLDAASKLSSLYVLLHYSIVCWAHHFRAACFRFQDRMTMLAYHLCTPTSKFYKIWVMSYQHKEHELEFLYQTPPVISEPLVISASRGLYAVVQKLLEEDTVEVDIRDSVHDNTALTWAAARGHDSIVGLLLDTGKVNLESKDSRGRTPLSLAAEYGHDAVVRLLLKTGKVNLDSEDSKYSRTPLSWAAQYGYNTVVSLLLNTVKVNLESKDSRGQTALLWAAREGHDAVVSLLLNTGKVDIECKDSKYGRTPLSWAAEYGYDVVVRLLLNTGKVDLESQDPRFGRTPLLWAAREGHDAVVRLLLNTGKVDIESEDSEYGQTPLSWAARSGHDAVVRLLLNTGKVDIESEDSKGQTPLSWAAGCGHDAVVTLLLNTRKVDIESRDSEGRTPLSWAAGYDAVVKLLLNTGKVDIESRDSEGRTPLSWAAGYGQDAVVRLLLNTGKVDIESEDSEGRTPLSWAAKHGYEAVVTLLMDAKKMGA</sequence>
<dbReference type="STRING" id="5078.A0A135LQU4"/>
<evidence type="ECO:0000256" key="3">
    <source>
        <dbReference type="PROSITE-ProRule" id="PRU00023"/>
    </source>
</evidence>
<dbReference type="InterPro" id="IPR054471">
    <property type="entry name" value="GPIID_WHD"/>
</dbReference>
<dbReference type="AlphaFoldDB" id="A0A135LQU4"/>
<dbReference type="Pfam" id="PF22939">
    <property type="entry name" value="WHD_GPIID"/>
    <property type="match status" value="1"/>
</dbReference>
<feature type="repeat" description="ANK" evidence="3">
    <location>
        <begin position="960"/>
        <end position="984"/>
    </location>
</feature>
<organism evidence="8 9">
    <name type="scientific">Penicillium patulum</name>
    <name type="common">Penicillium griseofulvum</name>
    <dbReference type="NCBI Taxonomy" id="5078"/>
    <lineage>
        <taxon>Eukaryota</taxon>
        <taxon>Fungi</taxon>
        <taxon>Dikarya</taxon>
        <taxon>Ascomycota</taxon>
        <taxon>Pezizomycotina</taxon>
        <taxon>Eurotiomycetes</taxon>
        <taxon>Eurotiomycetidae</taxon>
        <taxon>Eurotiales</taxon>
        <taxon>Aspergillaceae</taxon>
        <taxon>Penicillium</taxon>
    </lineage>
</organism>
<feature type="repeat" description="ANK" evidence="3">
    <location>
        <begin position="856"/>
        <end position="880"/>
    </location>
</feature>
<dbReference type="OMA" id="DFPDQKN"/>
<dbReference type="Pfam" id="PF00023">
    <property type="entry name" value="Ank"/>
    <property type="match status" value="5"/>
</dbReference>
<dbReference type="PROSITE" id="PS50297">
    <property type="entry name" value="ANK_REP_REGION"/>
    <property type="match status" value="6"/>
</dbReference>
<dbReference type="RefSeq" id="XP_040649869.1">
    <property type="nucleotide sequence ID" value="XM_040797058.1"/>
</dbReference>
<dbReference type="PANTHER" id="PTHR24198">
    <property type="entry name" value="ANKYRIN REPEAT AND PROTEIN KINASE DOMAIN-CONTAINING PROTEIN"/>
    <property type="match status" value="1"/>
</dbReference>
<evidence type="ECO:0000256" key="4">
    <source>
        <dbReference type="SAM" id="MobiDB-lite"/>
    </source>
</evidence>
<accession>A0A135LQU4</accession>
<comment type="caution">
    <text evidence="8">The sequence shown here is derived from an EMBL/GenBank/DDBJ whole genome shotgun (WGS) entry which is preliminary data.</text>
</comment>
<dbReference type="InterPro" id="IPR056884">
    <property type="entry name" value="NPHP3-like_N"/>
</dbReference>
<dbReference type="GeneID" id="63712358"/>
<evidence type="ECO:0000259" key="6">
    <source>
        <dbReference type="Pfam" id="PF22939"/>
    </source>
</evidence>
<feature type="domain" description="NWD NACHT-NTPase N-terminal" evidence="5">
    <location>
        <begin position="71"/>
        <end position="282"/>
    </location>
</feature>
<evidence type="ECO:0000259" key="7">
    <source>
        <dbReference type="Pfam" id="PF24883"/>
    </source>
</evidence>
<dbReference type="SUPFAM" id="SSF48403">
    <property type="entry name" value="Ankyrin repeat"/>
    <property type="match status" value="1"/>
</dbReference>
<dbReference type="Proteomes" id="UP000070168">
    <property type="component" value="Unassembled WGS sequence"/>
</dbReference>
<keyword evidence="9" id="KW-1185">Reference proteome</keyword>
<dbReference type="SMART" id="SM00248">
    <property type="entry name" value="ANK"/>
    <property type="match status" value="12"/>
</dbReference>
<feature type="domain" description="GPI inositol-deacylase winged helix" evidence="6">
    <location>
        <begin position="559"/>
        <end position="654"/>
    </location>
</feature>
<dbReference type="Gene3D" id="1.25.40.20">
    <property type="entry name" value="Ankyrin repeat-containing domain"/>
    <property type="match status" value="4"/>
</dbReference>
<dbReference type="Pfam" id="PF17100">
    <property type="entry name" value="NACHT_N"/>
    <property type="match status" value="1"/>
</dbReference>
<dbReference type="PROSITE" id="PS50088">
    <property type="entry name" value="ANK_REPEAT"/>
    <property type="match status" value="6"/>
</dbReference>
<protein>
    <submittedName>
        <fullName evidence="8">Uncharacterized protein</fullName>
    </submittedName>
</protein>
<evidence type="ECO:0000313" key="8">
    <source>
        <dbReference type="EMBL" id="KXG51333.1"/>
    </source>
</evidence>
<keyword evidence="2 3" id="KW-0040">ANK repeat</keyword>
<dbReference type="Pfam" id="PF24883">
    <property type="entry name" value="NPHP3_N"/>
    <property type="match status" value="1"/>
</dbReference>
<dbReference type="Pfam" id="PF12796">
    <property type="entry name" value="Ank_2"/>
    <property type="match status" value="2"/>
</dbReference>
<gene>
    <name evidence="8" type="ORF">PGRI_093450</name>
</gene>
<evidence type="ECO:0000256" key="2">
    <source>
        <dbReference type="ARBA" id="ARBA00023043"/>
    </source>
</evidence>
<dbReference type="PANTHER" id="PTHR24198:SF165">
    <property type="entry name" value="ANKYRIN REPEAT-CONTAINING PROTEIN-RELATED"/>
    <property type="match status" value="1"/>
</dbReference>
<feature type="repeat" description="ANK" evidence="3">
    <location>
        <begin position="1130"/>
        <end position="1154"/>
    </location>
</feature>
<keyword evidence="1" id="KW-0677">Repeat</keyword>
<feature type="region of interest" description="Disordered" evidence="4">
    <location>
        <begin position="1"/>
        <end position="70"/>
    </location>
</feature>
<feature type="compositionally biased region" description="Polar residues" evidence="4">
    <location>
        <begin position="42"/>
        <end position="53"/>
    </location>
</feature>
<feature type="compositionally biased region" description="Low complexity" evidence="4">
    <location>
        <begin position="27"/>
        <end position="41"/>
    </location>
</feature>
<dbReference type="EMBL" id="LHQR01000031">
    <property type="protein sequence ID" value="KXG51333.1"/>
    <property type="molecule type" value="Genomic_DNA"/>
</dbReference>
<name>A0A135LQU4_PENPA</name>
<dbReference type="InterPro" id="IPR002110">
    <property type="entry name" value="Ankyrin_rpt"/>
</dbReference>
<dbReference type="OrthoDB" id="163438at2759"/>
<feature type="compositionally biased region" description="Basic residues" evidence="4">
    <location>
        <begin position="7"/>
        <end position="20"/>
    </location>
</feature>
<evidence type="ECO:0000313" key="9">
    <source>
        <dbReference type="Proteomes" id="UP000070168"/>
    </source>
</evidence>
<proteinExistence type="predicted"/>
<feature type="repeat" description="ANK" evidence="3">
    <location>
        <begin position="1030"/>
        <end position="1054"/>
    </location>
</feature>
<dbReference type="InterPro" id="IPR036770">
    <property type="entry name" value="Ankyrin_rpt-contain_sf"/>
</dbReference>
<evidence type="ECO:0000256" key="1">
    <source>
        <dbReference type="ARBA" id="ARBA00022737"/>
    </source>
</evidence>
<feature type="repeat" description="ANK" evidence="3">
    <location>
        <begin position="925"/>
        <end position="949"/>
    </location>
</feature>
<feature type="repeat" description="ANK" evidence="3">
    <location>
        <begin position="995"/>
        <end position="1019"/>
    </location>
</feature>
<feature type="domain" description="Nephrocystin 3-like N-terminal" evidence="7">
    <location>
        <begin position="369"/>
        <end position="449"/>
    </location>
</feature>
<reference evidence="8 9" key="1">
    <citation type="journal article" date="2016" name="BMC Genomics">
        <title>Genome sequencing and secondary metabolism of the postharvest pathogen Penicillium griseofulvum.</title>
        <authorList>
            <person name="Banani H."/>
            <person name="Marcet-Houben M."/>
            <person name="Ballester A.R."/>
            <person name="Abbruscato P."/>
            <person name="Gonzalez-Candelas L."/>
            <person name="Gabaldon T."/>
            <person name="Spadaro D."/>
        </authorList>
    </citation>
    <scope>NUCLEOTIDE SEQUENCE [LARGE SCALE GENOMIC DNA]</scope>
    <source>
        <strain evidence="8 9">PG3</strain>
    </source>
</reference>
<evidence type="ECO:0000259" key="5">
    <source>
        <dbReference type="Pfam" id="PF17100"/>
    </source>
</evidence>